<evidence type="ECO:0000313" key="4">
    <source>
        <dbReference type="Proteomes" id="UP000682733"/>
    </source>
</evidence>
<feature type="domain" description="Mab-21-like nucleotidyltransferase" evidence="1">
    <location>
        <begin position="180"/>
        <end position="269"/>
    </location>
</feature>
<evidence type="ECO:0000259" key="1">
    <source>
        <dbReference type="Pfam" id="PF03281"/>
    </source>
</evidence>
<dbReference type="InterPro" id="IPR046903">
    <property type="entry name" value="Mab-21-like_nuc_Trfase"/>
</dbReference>
<proteinExistence type="predicted"/>
<dbReference type="AlphaFoldDB" id="A0A8S2IQ71"/>
<comment type="caution">
    <text evidence="3">The sequence shown here is derived from an EMBL/GenBank/DDBJ whole genome shotgun (WGS) entry which is preliminary data.</text>
</comment>
<gene>
    <name evidence="2" type="ORF">OVA965_LOCUS14534</name>
    <name evidence="3" type="ORF">TMI583_LOCUS14538</name>
</gene>
<dbReference type="Proteomes" id="UP000682733">
    <property type="component" value="Unassembled WGS sequence"/>
</dbReference>
<dbReference type="Pfam" id="PF03281">
    <property type="entry name" value="Mab-21"/>
    <property type="match status" value="1"/>
</dbReference>
<dbReference type="PANTHER" id="PTHR10656">
    <property type="entry name" value="CELL FATE DETERMINING PROTEIN MAB21-RELATED"/>
    <property type="match status" value="1"/>
</dbReference>
<reference evidence="3" key="1">
    <citation type="submission" date="2021-02" db="EMBL/GenBank/DDBJ databases">
        <authorList>
            <person name="Nowell W R."/>
        </authorList>
    </citation>
    <scope>NUCLEOTIDE SEQUENCE</scope>
</reference>
<evidence type="ECO:0000313" key="3">
    <source>
        <dbReference type="EMBL" id="CAF3769949.1"/>
    </source>
</evidence>
<evidence type="ECO:0000313" key="2">
    <source>
        <dbReference type="EMBL" id="CAF1000489.1"/>
    </source>
</evidence>
<dbReference type="EMBL" id="CAJOBA010006334">
    <property type="protein sequence ID" value="CAF3769949.1"/>
    <property type="molecule type" value="Genomic_DNA"/>
</dbReference>
<organism evidence="3 4">
    <name type="scientific">Didymodactylos carnosus</name>
    <dbReference type="NCBI Taxonomy" id="1234261"/>
    <lineage>
        <taxon>Eukaryota</taxon>
        <taxon>Metazoa</taxon>
        <taxon>Spiralia</taxon>
        <taxon>Gnathifera</taxon>
        <taxon>Rotifera</taxon>
        <taxon>Eurotatoria</taxon>
        <taxon>Bdelloidea</taxon>
        <taxon>Philodinida</taxon>
        <taxon>Philodinidae</taxon>
        <taxon>Didymodactylos</taxon>
    </lineage>
</organism>
<accession>A0A8S2IQ71</accession>
<sequence>MNVKHLLTNFITDTVINDAYMEQKVNCVKQSLNINQRHRPISLYDYQPSSTTTCVDYYSPLLITGSFAEGLSVPPMFGTKCRMDISDFDIIRVIPLLTCDLKPSCDKTTFLVDTRYTHSGYCHLIFDLNATNIEDVKTVESMTDQTLRSYPFANGAIIYCLPSSPLPQSWLSVIDCPTAERHGPAQQINLQFITSGLKAIYSHDSVIALHCLSWPIQEWIERQRSNDWPTAATIQDIVKRGCHVVPVAHATSHNPNIEWRYSFSLAELILANEIPYYTRKTYIMFKLLCKKHLDNDFPLKTYYLKTILFWCCEEYSTLLV</sequence>
<dbReference type="Gene3D" id="1.10.1410.40">
    <property type="match status" value="1"/>
</dbReference>
<dbReference type="EMBL" id="CAJNOK010006326">
    <property type="protein sequence ID" value="CAF1000489.1"/>
    <property type="molecule type" value="Genomic_DNA"/>
</dbReference>
<protein>
    <recommendedName>
        <fullName evidence="1">Mab-21-like nucleotidyltransferase domain-containing protein</fullName>
    </recommendedName>
</protein>
<dbReference type="Proteomes" id="UP000677228">
    <property type="component" value="Unassembled WGS sequence"/>
</dbReference>
<name>A0A8S2IQ71_9BILA</name>
<dbReference type="PANTHER" id="PTHR10656:SF69">
    <property type="entry name" value="MAB-21-LIKE HHH_H2TH-LIKE DOMAIN-CONTAINING PROTEIN"/>
    <property type="match status" value="1"/>
</dbReference>